<gene>
    <name evidence="1" type="ORF">SAMN05444583_10852</name>
</gene>
<accession>A0A1H7PH22</accession>
<sequence length="53" mass="5549">MSSADDLGGDPACWLDRVCPECGAFRPDGTEDGCQRCAGDAEPHIPATRLPST</sequence>
<dbReference type="RefSeq" id="WP_169922318.1">
    <property type="nucleotide sequence ID" value="NZ_FOAW01000008.1"/>
</dbReference>
<keyword evidence="2" id="KW-1185">Reference proteome</keyword>
<evidence type="ECO:0000313" key="1">
    <source>
        <dbReference type="EMBL" id="SEL35043.1"/>
    </source>
</evidence>
<dbReference type="EMBL" id="FOAW01000008">
    <property type="protein sequence ID" value="SEL35043.1"/>
    <property type="molecule type" value="Genomic_DNA"/>
</dbReference>
<organism evidence="1 2">
    <name type="scientific">Rhodococcus maanshanensis</name>
    <dbReference type="NCBI Taxonomy" id="183556"/>
    <lineage>
        <taxon>Bacteria</taxon>
        <taxon>Bacillati</taxon>
        <taxon>Actinomycetota</taxon>
        <taxon>Actinomycetes</taxon>
        <taxon>Mycobacteriales</taxon>
        <taxon>Nocardiaceae</taxon>
        <taxon>Rhodococcus</taxon>
    </lineage>
</organism>
<proteinExistence type="predicted"/>
<reference evidence="2" key="1">
    <citation type="submission" date="2016-10" db="EMBL/GenBank/DDBJ databases">
        <authorList>
            <person name="Varghese N."/>
            <person name="Submissions S."/>
        </authorList>
    </citation>
    <scope>NUCLEOTIDE SEQUENCE [LARGE SCALE GENOMIC DNA]</scope>
    <source>
        <strain evidence="2">DSM 44675</strain>
    </source>
</reference>
<dbReference type="AlphaFoldDB" id="A0A1H7PH22"/>
<name>A0A1H7PH22_9NOCA</name>
<dbReference type="Proteomes" id="UP000198677">
    <property type="component" value="Unassembled WGS sequence"/>
</dbReference>
<evidence type="ECO:0000313" key="2">
    <source>
        <dbReference type="Proteomes" id="UP000198677"/>
    </source>
</evidence>
<protein>
    <submittedName>
        <fullName evidence="1">Uncharacterized protein</fullName>
    </submittedName>
</protein>